<dbReference type="EMBL" id="JAUHHV010000010">
    <property type="protein sequence ID" value="KAK1411042.1"/>
    <property type="molecule type" value="Genomic_DNA"/>
</dbReference>
<proteinExistence type="predicted"/>
<organism evidence="3 4">
    <name type="scientific">Tagetes erecta</name>
    <name type="common">African marigold</name>
    <dbReference type="NCBI Taxonomy" id="13708"/>
    <lineage>
        <taxon>Eukaryota</taxon>
        <taxon>Viridiplantae</taxon>
        <taxon>Streptophyta</taxon>
        <taxon>Embryophyta</taxon>
        <taxon>Tracheophyta</taxon>
        <taxon>Spermatophyta</taxon>
        <taxon>Magnoliopsida</taxon>
        <taxon>eudicotyledons</taxon>
        <taxon>Gunneridae</taxon>
        <taxon>Pentapetalae</taxon>
        <taxon>asterids</taxon>
        <taxon>campanulids</taxon>
        <taxon>Asterales</taxon>
        <taxon>Asteraceae</taxon>
        <taxon>Asteroideae</taxon>
        <taxon>Heliantheae alliance</taxon>
        <taxon>Tageteae</taxon>
        <taxon>Tagetes</taxon>
    </lineage>
</organism>
<comment type="caution">
    <text evidence="3">The sequence shown here is derived from an EMBL/GenBank/DDBJ whole genome shotgun (WGS) entry which is preliminary data.</text>
</comment>
<reference evidence="3" key="1">
    <citation type="journal article" date="2023" name="bioRxiv">
        <title>Improved chromosome-level genome assembly for marigold (Tagetes erecta).</title>
        <authorList>
            <person name="Jiang F."/>
            <person name="Yuan L."/>
            <person name="Wang S."/>
            <person name="Wang H."/>
            <person name="Xu D."/>
            <person name="Wang A."/>
            <person name="Fan W."/>
        </authorList>
    </citation>
    <scope>NUCLEOTIDE SEQUENCE</scope>
    <source>
        <strain evidence="3">WSJ</strain>
        <tissue evidence="3">Leaf</tissue>
    </source>
</reference>
<feature type="signal peptide" evidence="2">
    <location>
        <begin position="1"/>
        <end position="20"/>
    </location>
</feature>
<feature type="chain" id="PRO_5042110577" evidence="2">
    <location>
        <begin position="21"/>
        <end position="93"/>
    </location>
</feature>
<keyword evidence="4" id="KW-1185">Reference proteome</keyword>
<accession>A0AAD8JYJ2</accession>
<evidence type="ECO:0000313" key="4">
    <source>
        <dbReference type="Proteomes" id="UP001229421"/>
    </source>
</evidence>
<feature type="region of interest" description="Disordered" evidence="1">
    <location>
        <begin position="68"/>
        <end position="93"/>
    </location>
</feature>
<gene>
    <name evidence="3" type="ORF">QVD17_37586</name>
</gene>
<evidence type="ECO:0000313" key="3">
    <source>
        <dbReference type="EMBL" id="KAK1411042.1"/>
    </source>
</evidence>
<protein>
    <submittedName>
        <fullName evidence="3">Uncharacterized protein</fullName>
    </submittedName>
</protein>
<sequence length="93" mass="10239">MLITKVLPFLLLTFNHNAASAIISPRTLFAEGLAPLKCAINLGAFKWWGPEANTLLVKPVEKALHNNQDEGCGKRIDDREASKGDNHDKAMKL</sequence>
<dbReference type="Proteomes" id="UP001229421">
    <property type="component" value="Unassembled WGS sequence"/>
</dbReference>
<evidence type="ECO:0000256" key="1">
    <source>
        <dbReference type="SAM" id="MobiDB-lite"/>
    </source>
</evidence>
<name>A0AAD8JYJ2_TARER</name>
<keyword evidence="2" id="KW-0732">Signal</keyword>
<evidence type="ECO:0000256" key="2">
    <source>
        <dbReference type="SAM" id="SignalP"/>
    </source>
</evidence>
<dbReference type="AlphaFoldDB" id="A0AAD8JYJ2"/>